<name>A0A8S5U6C1_9CAUD</name>
<dbReference type="InterPro" id="IPR041301">
    <property type="entry name" value="PBECR3"/>
</dbReference>
<evidence type="ECO:0000256" key="1">
    <source>
        <dbReference type="SAM" id="MobiDB-lite"/>
    </source>
</evidence>
<accession>A0A8S5U6C1</accession>
<feature type="domain" description="Phage-Barnase-EndoU-ColicinE5/D-RelE like nuclease 3" evidence="2">
    <location>
        <begin position="498"/>
        <end position="612"/>
    </location>
</feature>
<organism evidence="3">
    <name type="scientific">Myoviridae sp. ctBCv9</name>
    <dbReference type="NCBI Taxonomy" id="2825045"/>
    <lineage>
        <taxon>Viruses</taxon>
        <taxon>Duplodnaviria</taxon>
        <taxon>Heunggongvirae</taxon>
        <taxon>Uroviricota</taxon>
        <taxon>Caudoviricetes</taxon>
    </lineage>
</organism>
<protein>
    <submittedName>
        <fullName evidence="3">Nuclease</fullName>
    </submittedName>
</protein>
<dbReference type="Pfam" id="PF18812">
    <property type="entry name" value="PBECR3"/>
    <property type="match status" value="1"/>
</dbReference>
<reference evidence="3" key="1">
    <citation type="journal article" date="2021" name="Proc. Natl. Acad. Sci. U.S.A.">
        <title>A Catalog of Tens of Thousands of Viruses from Human Metagenomes Reveals Hidden Associations with Chronic Diseases.</title>
        <authorList>
            <person name="Tisza M.J."/>
            <person name="Buck C.B."/>
        </authorList>
    </citation>
    <scope>NUCLEOTIDE SEQUENCE</scope>
    <source>
        <strain evidence="3">CtBCv9</strain>
    </source>
</reference>
<proteinExistence type="predicted"/>
<feature type="region of interest" description="Disordered" evidence="1">
    <location>
        <begin position="40"/>
        <end position="70"/>
    </location>
</feature>
<feature type="region of interest" description="Disordered" evidence="1">
    <location>
        <begin position="813"/>
        <end position="833"/>
    </location>
</feature>
<evidence type="ECO:0000259" key="2">
    <source>
        <dbReference type="Pfam" id="PF18812"/>
    </source>
</evidence>
<dbReference type="EMBL" id="BK016019">
    <property type="protein sequence ID" value="DAF90011.1"/>
    <property type="molecule type" value="Genomic_DNA"/>
</dbReference>
<evidence type="ECO:0000313" key="3">
    <source>
        <dbReference type="EMBL" id="DAF90011.1"/>
    </source>
</evidence>
<sequence length="1647" mass="176774">MAVKMPDLIAYGERVNKTQNNSGGVRIPDLVAYGKRVETQKAKKTRAVTPSVSPRPMENASVGNSRPNSRLLADVRTGGTTPPSLDNGRVGKVISGAAKSTGSAFTNLGGVLAEGAGKLNTQIANQNAGESLQSDHDAVKRYEKMLRDVKWANGKPMTAADVKQVQSYLSAAKRRIAAHEGYTKAVERSDKAVADKAYQKADRLSQSSAKDVAQAKEGLGPVGQFAVDLGVQGVQMAGDVAASAVLPGAGLALMTARSAGSSAQRARQSGATYGQQLAYGLGNGALSLGTEKISNVSKLFQKTFGRGLAEKAASKLIAKFGENTAVQVMSDLAKRPAGRLALSMISEGGEEFLEDVAQPFLQRATYDPSARFDLSDALYDAAVGAAMGGIGAGVDVIRQRGNGQADAQPTQEARPEVREIDTPTPANAAEGTQNAAPGVETAVNENGLNSYSEQERVNLSSGKKNKVISTLQDAVSFVRNALSNKQNVDRAYLGKVPDRVAQKVLADTGVDIRGMGAMMNGNDVRHIMKDHGDPIAETARGQVPVTPDDIARIPEVISAPDRVTVSLETDSKGRTALVFEKQIGDKYITIQGVSDGKHVLQTDTLYIRKGKTRTAQDTMAGTPENTAPVINARSELPQSFPNLDSNIAQGEKNVKNGGAAEFDTPGDARYDNLGSARQGFTTPGMEGTEQTSRLADTLPYNQYQESATGLTREDYAKIFRYESQTESKSLHLAEELVYVMKDGQKTFLRDVDERAFHELVQSLDDATAWNGPQTDAARMIQSELQGKSVDAEIPDTEYTDFLKIMREHETATGQGVQANAKWSRKDNSGGQASELDAWNNLEQSNLSDAEKTEAFRRIIKWDTDIEAVKSGDTQAMKDIILDVANERGVLGGATRKIAEKALDSLTFDQLKQFAYASTSAMSTDATPANTGRKAKTIQVLAMLSNPKTAAKNIVGNSSFYLLDALSMKGGALLDTAVSKLTGTRSVANEKVLSREALQSAMKAANMSIAEIALDVDMGSDQSRYGTGSQRTFKMNGEGVFNTGTGVDKFGERVLSTLERNQAYLLNATDEFFKGAARNVEGNIQKLVDEGKIKTTDKNYARNQAEQLAKYRTFQDNSKLSVVIQEVHDALNLWGFGDSGRKRNERTIHSFGAGDIAAPFIRVAGNLVSRGAEYSPYNVIKGTGEIVGAAAKAAGGNTDVSLQAKGVSDFARGMTGTMVAAGFMVIAKMGLMRKADDEDDEKVAALNRAEGMTGTQFNWSAFQRMLSGGDTQWQNGDTLIDISSIEPLNLLADLGAEMAKSDENPVISSFKAAPKSLVDASSSLPVVQFLGDVGTDILKYGNDPIESISKEAASTLAASVVPNALRATAQGLDDRPRSTGYADTFAERLALEAKSRIPGLRETLPGSVDALGNERMYQGTTPERLFNSMLNPVGVNHYQQGELSKELESLRERSGGNTSFYPTNRIPKEISFTDKNGKTHTAQMDYEQRQDFQRTRGTVTNGTMMAMTGTRAYKKASAERQVELMAKCQSYGYEVAKGGVLGKAAMESWAVNAQTSKKDVGLSTVEFLALYTDDRYKSYLSGKAYEKTKEAYRAGVSVEEYVGLKESADTNGNGTISKAEASAALAGQENRADLWDIICTTNAKNPYK</sequence>